<sequence length="481" mass="53444">MSNVINRVLSGTVVSLLLVNTATAQTFPGYHNSTYAGIHGVIANPASAAGSRYKWDVNIIGADVKAGNTYVRFPKSLLFNQPDNFRRNRDYFLDSTAQRRQSGWGAAEIVMPSVLYAIDEKQSISFIWRVRSSANGGKLTTPIANFFGIDFPNPQYAHRDFYLPHTAVSANIWNEMGISYARVIKEGYNSRWKAGITVKLLGGIAGGYAAADNVSFELNNRQQADITSGVLHYGYSDELDHWQSPTLRNFQPFQNIGVGVDLGVIYEYRPDNGGFGKYEGTDADEYKFRIGVSITDIGRIKYQKAANNTDLNLRKDNVNPNALTYRNNEGLRQYAARLNRYFTPIASPRDFNMTLPTALNLMGDYNIDSRFFVSANAVIALHAGKKDVTKTTALTQFMVTPRYETARFGAYLPVVVNYAGQLDAGVGIRFGPVVLGSYSILSNLVQSRVNHADAFVALRINSEMFNRSRQKDQVGCPVNNY</sequence>
<dbReference type="RefSeq" id="WP_264728829.1">
    <property type="nucleotide sequence ID" value="NZ_JAPDNR010000001.1"/>
</dbReference>
<feature type="signal peptide" evidence="1">
    <location>
        <begin position="1"/>
        <end position="24"/>
    </location>
</feature>
<feature type="domain" description="DUF5723" evidence="2">
    <location>
        <begin position="45"/>
        <end position="436"/>
    </location>
</feature>
<dbReference type="InterPro" id="IPR043781">
    <property type="entry name" value="DUF5723"/>
</dbReference>
<evidence type="ECO:0000256" key="1">
    <source>
        <dbReference type="SAM" id="SignalP"/>
    </source>
</evidence>
<dbReference type="Proteomes" id="UP001207742">
    <property type="component" value="Unassembled WGS sequence"/>
</dbReference>
<reference evidence="3 4" key="1">
    <citation type="submission" date="2022-10" db="EMBL/GenBank/DDBJ databases">
        <title>Chitinophaga nivalis PC15 sp. nov., isolated from Pyeongchang county, South Korea.</title>
        <authorList>
            <person name="Trinh H.N."/>
        </authorList>
    </citation>
    <scope>NUCLEOTIDE SEQUENCE [LARGE SCALE GENOMIC DNA]</scope>
    <source>
        <strain evidence="3 4">PC14</strain>
    </source>
</reference>
<evidence type="ECO:0000259" key="2">
    <source>
        <dbReference type="Pfam" id="PF18990"/>
    </source>
</evidence>
<feature type="chain" id="PRO_5045760305" evidence="1">
    <location>
        <begin position="25"/>
        <end position="481"/>
    </location>
</feature>
<keyword evidence="4" id="KW-1185">Reference proteome</keyword>
<keyword evidence="1" id="KW-0732">Signal</keyword>
<name>A0ABT3IHP6_9BACT</name>
<accession>A0ABT3IHP6</accession>
<evidence type="ECO:0000313" key="4">
    <source>
        <dbReference type="Proteomes" id="UP001207742"/>
    </source>
</evidence>
<dbReference type="Pfam" id="PF18990">
    <property type="entry name" value="DUF5723"/>
    <property type="match status" value="1"/>
</dbReference>
<comment type="caution">
    <text evidence="3">The sequence shown here is derived from an EMBL/GenBank/DDBJ whole genome shotgun (WGS) entry which is preliminary data.</text>
</comment>
<proteinExistence type="predicted"/>
<evidence type="ECO:0000313" key="3">
    <source>
        <dbReference type="EMBL" id="MCW3483468.1"/>
    </source>
</evidence>
<protein>
    <submittedName>
        <fullName evidence="3">DUF5723 family protein</fullName>
    </submittedName>
</protein>
<dbReference type="EMBL" id="JAPDNS010000001">
    <property type="protein sequence ID" value="MCW3483468.1"/>
    <property type="molecule type" value="Genomic_DNA"/>
</dbReference>
<organism evidence="3 4">
    <name type="scientific">Chitinophaga nivalis</name>
    <dbReference type="NCBI Taxonomy" id="2991709"/>
    <lineage>
        <taxon>Bacteria</taxon>
        <taxon>Pseudomonadati</taxon>
        <taxon>Bacteroidota</taxon>
        <taxon>Chitinophagia</taxon>
        <taxon>Chitinophagales</taxon>
        <taxon>Chitinophagaceae</taxon>
        <taxon>Chitinophaga</taxon>
    </lineage>
</organism>
<gene>
    <name evidence="3" type="ORF">OL497_06170</name>
</gene>